<reference evidence="9 10" key="1">
    <citation type="submission" date="2016-01" db="EMBL/GenBank/DDBJ databases">
        <title>Characterization of the Clostridium difficile lineages that are prevalent in Hong Kong and China.</title>
        <authorList>
            <person name="Kwok J.S.-L."/>
            <person name="Lam W.-Y."/>
            <person name="Ip M."/>
            <person name="Chan T.-F."/>
            <person name="Hawkey P.M."/>
            <person name="Tsui S.K.-W."/>
        </authorList>
    </citation>
    <scope>NUCLEOTIDE SEQUENCE [LARGE SCALE GENOMIC DNA]</scope>
    <source>
        <strain evidence="9 10">300064</strain>
    </source>
</reference>
<evidence type="ECO:0000259" key="8">
    <source>
        <dbReference type="PROSITE" id="PS51766"/>
    </source>
</evidence>
<feature type="domain" description="Fibronectin type-III" evidence="6">
    <location>
        <begin position="556"/>
        <end position="645"/>
    </location>
</feature>
<evidence type="ECO:0000313" key="10">
    <source>
        <dbReference type="Proteomes" id="UP000238081"/>
    </source>
</evidence>
<dbReference type="PROSITE" id="PS00018">
    <property type="entry name" value="EF_HAND_1"/>
    <property type="match status" value="1"/>
</dbReference>
<dbReference type="Gene3D" id="1.10.390.30">
    <property type="entry name" value="Peptidase M60, enhancin-like domain 3"/>
    <property type="match status" value="1"/>
</dbReference>
<organism evidence="9 10">
    <name type="scientific">Clostridium butyricum</name>
    <dbReference type="NCBI Taxonomy" id="1492"/>
    <lineage>
        <taxon>Bacteria</taxon>
        <taxon>Bacillati</taxon>
        <taxon>Bacillota</taxon>
        <taxon>Clostridia</taxon>
        <taxon>Eubacteriales</taxon>
        <taxon>Clostridiaceae</taxon>
        <taxon>Clostridium</taxon>
    </lineage>
</organism>
<dbReference type="InterPro" id="IPR036439">
    <property type="entry name" value="Dockerin_dom_sf"/>
</dbReference>
<protein>
    <recommendedName>
        <fullName evidence="11">Fibronectin type III domain protein</fullName>
    </recommendedName>
</protein>
<accession>A0A2S7F8A2</accession>
<feature type="compositionally biased region" description="Acidic residues" evidence="2">
    <location>
        <begin position="104"/>
        <end position="113"/>
    </location>
</feature>
<dbReference type="InterPro" id="IPR000421">
    <property type="entry name" value="FA58C"/>
</dbReference>
<dbReference type="Pfam" id="PF00404">
    <property type="entry name" value="Dockerin_1"/>
    <property type="match status" value="1"/>
</dbReference>
<feature type="region of interest" description="Disordered" evidence="2">
    <location>
        <begin position="207"/>
        <end position="235"/>
    </location>
</feature>
<evidence type="ECO:0000259" key="7">
    <source>
        <dbReference type="PROSITE" id="PS51723"/>
    </source>
</evidence>
<dbReference type="CDD" id="cd00063">
    <property type="entry name" value="FN3"/>
    <property type="match status" value="2"/>
</dbReference>
<feature type="compositionally biased region" description="Acidic residues" evidence="2">
    <location>
        <begin position="50"/>
        <end position="77"/>
    </location>
</feature>
<dbReference type="InterPro" id="IPR036116">
    <property type="entry name" value="FN3_sf"/>
</dbReference>
<dbReference type="Gene3D" id="2.60.40.10">
    <property type="entry name" value="Immunoglobulins"/>
    <property type="match status" value="2"/>
</dbReference>
<feature type="region of interest" description="Disordered" evidence="2">
    <location>
        <begin position="635"/>
        <end position="658"/>
    </location>
</feature>
<dbReference type="SMART" id="SM01276">
    <property type="entry name" value="M60-like"/>
    <property type="match status" value="1"/>
</dbReference>
<dbReference type="SUPFAM" id="SSF63446">
    <property type="entry name" value="Type I dockerin domain"/>
    <property type="match status" value="1"/>
</dbReference>
<feature type="region of interest" description="Disordered" evidence="2">
    <location>
        <begin position="50"/>
        <end position="141"/>
    </location>
</feature>
<dbReference type="Gene3D" id="1.10.1330.10">
    <property type="entry name" value="Dockerin domain"/>
    <property type="match status" value="2"/>
</dbReference>
<proteinExistence type="predicted"/>
<dbReference type="SUPFAM" id="SSF49785">
    <property type="entry name" value="Galactose-binding domain-like"/>
    <property type="match status" value="1"/>
</dbReference>
<feature type="domain" description="Fibronectin type-III" evidence="6">
    <location>
        <begin position="683"/>
        <end position="797"/>
    </location>
</feature>
<evidence type="ECO:0000256" key="1">
    <source>
        <dbReference type="ARBA" id="ARBA00023295"/>
    </source>
</evidence>
<dbReference type="InterPro" id="IPR016134">
    <property type="entry name" value="Dockerin_dom"/>
</dbReference>
<comment type="caution">
    <text evidence="9">The sequence shown here is derived from an EMBL/GenBank/DDBJ whole genome shotgun (WGS) entry which is preliminary data.</text>
</comment>
<keyword evidence="1" id="KW-0326">Glycosidase</keyword>
<evidence type="ECO:0000259" key="6">
    <source>
        <dbReference type="PROSITE" id="PS50853"/>
    </source>
</evidence>
<dbReference type="PROSITE" id="PS50022">
    <property type="entry name" value="FA58C_3"/>
    <property type="match status" value="1"/>
</dbReference>
<dbReference type="InterPro" id="IPR013783">
    <property type="entry name" value="Ig-like_fold"/>
</dbReference>
<evidence type="ECO:0008006" key="11">
    <source>
        <dbReference type="Google" id="ProtNLM"/>
    </source>
</evidence>
<evidence type="ECO:0000256" key="3">
    <source>
        <dbReference type="SAM" id="SignalP"/>
    </source>
</evidence>
<dbReference type="PROSITE" id="PS50222">
    <property type="entry name" value="EF_HAND_2"/>
    <property type="match status" value="1"/>
</dbReference>
<dbReference type="InterPro" id="IPR002105">
    <property type="entry name" value="Dockerin_1_rpt"/>
</dbReference>
<evidence type="ECO:0000259" key="5">
    <source>
        <dbReference type="PROSITE" id="PS50222"/>
    </source>
</evidence>
<evidence type="ECO:0000256" key="2">
    <source>
        <dbReference type="SAM" id="MobiDB-lite"/>
    </source>
</evidence>
<feature type="domain" description="F5/8 type C" evidence="4">
    <location>
        <begin position="1661"/>
        <end position="1843"/>
    </location>
</feature>
<feature type="compositionally biased region" description="Basic and acidic residues" evidence="2">
    <location>
        <begin position="91"/>
        <end position="103"/>
    </location>
</feature>
<dbReference type="PROSITE" id="PS50853">
    <property type="entry name" value="FN3"/>
    <property type="match status" value="2"/>
</dbReference>
<feature type="domain" description="EF-hand" evidence="5">
    <location>
        <begin position="349"/>
        <end position="374"/>
    </location>
</feature>
<dbReference type="InterPro" id="IPR002048">
    <property type="entry name" value="EF_hand_dom"/>
</dbReference>
<dbReference type="GO" id="GO:0004553">
    <property type="term" value="F:hydrolase activity, hydrolyzing O-glycosyl compounds"/>
    <property type="evidence" value="ECO:0007669"/>
    <property type="project" value="InterPro"/>
</dbReference>
<keyword evidence="1" id="KW-0378">Hydrolase</keyword>
<dbReference type="GO" id="GO:0000272">
    <property type="term" value="P:polysaccharide catabolic process"/>
    <property type="evidence" value="ECO:0007669"/>
    <property type="project" value="InterPro"/>
</dbReference>
<dbReference type="GO" id="GO:0005509">
    <property type="term" value="F:calcium ion binding"/>
    <property type="evidence" value="ECO:0007669"/>
    <property type="project" value="InterPro"/>
</dbReference>
<feature type="compositionally biased region" description="Basic and acidic residues" evidence="2">
    <location>
        <begin position="638"/>
        <end position="654"/>
    </location>
</feature>
<dbReference type="Pfam" id="PF00041">
    <property type="entry name" value="fn3"/>
    <property type="match status" value="1"/>
</dbReference>
<dbReference type="Pfam" id="PF13402">
    <property type="entry name" value="Peptidase_M60"/>
    <property type="match status" value="1"/>
</dbReference>
<dbReference type="PROSITE" id="PS51723">
    <property type="entry name" value="PEPTIDASE_M60"/>
    <property type="match status" value="1"/>
</dbReference>
<feature type="chain" id="PRO_5038472596" description="Fibronectin type III domain protein" evidence="3">
    <location>
        <begin position="20"/>
        <end position="2028"/>
    </location>
</feature>
<keyword evidence="3" id="KW-0732">Signal</keyword>
<feature type="compositionally biased region" description="Acidic residues" evidence="2">
    <location>
        <begin position="123"/>
        <end position="141"/>
    </location>
</feature>
<dbReference type="InterPro" id="IPR008979">
    <property type="entry name" value="Galactose-bd-like_sf"/>
</dbReference>
<evidence type="ECO:0000259" key="4">
    <source>
        <dbReference type="PROSITE" id="PS50022"/>
    </source>
</evidence>
<sequence length="2028" mass="227865">MKKIISCTLAASVAGTSLATINPKDVQAIENNLDLSNSINDDLVNVEIENTEEIIESESDNKEDIEDSELKDDEVNESELPKEEIIEDNTEEKQEESGEKNEDNTSEEEELIQDDPNKKDDNENGEVVDEIEDNSEEIVEEDDVLDEIKENIDNSEVKVVGKLELDLNFAMPLVNSDDLDILVKLQRGSNTVGIIDLSKGVVEIASKEDEDLSEKAETKNSKLKSKKSGNNEEGKLESGVTYKIDKYNYERKPLNDDESIYYIKVTFEGLERDIYSIDVSGSGYRETKVDNIEIMDYSKRVRLGNSLSQTGYNTAFLAGDINGDSIIDMEDYQLVFDKIGTKNTKTDLKKYDLNRDGKIDVADLSVVYENIGKNQEEAKVENTDKIIDINEIKLETNAELNGSKLNDILLNNNSVVKLGMKDGENPSEENPLTIFFDLSSSKRRSKEDGIEMEQIVIKSPENESDDSAGPSEGFIIYTDENGNEHRVEFSDNNEEIMTISSNNDIIIDLGKQVAVKEISINVTSNRGNKNISEIAKIEFLNNVYKEIPKPDMNIPVIKTLETSTEMHDERITISWEPEPNVTSYEVKYEKLNDNGQVIKTKKLQTNKTHLNILDKDISPYDFYRVSIQSLNGDWSSGYEEKTDDHTGYDGKPDNVDSDFNPIQSYYNGDKGSVTEVQVIPLRAPEAPRNLSTAQGYKSFTVGWENHRQARDFDVYYRKVGDNLWVKANERDKNGNRLIVSETSSEVTNPNKKTLIRSHSYTINGLEDNANYEVRVTATNHLGTSKMSETYLASTVSMVEPVMSKYKLINRPTSENSIGTKHIINVTNKLDEDGWGKNDSALSYDSKYALVDGDFSTSWKVRDWDTGAVYGSNRGSIITFDKEYEIGQIAFSKTLEQGYDGWSNKVKITYWDKDGTSKSVNAKSVQAKSSNGQEYYVATLANPIKTNKIKVDTAGYGSQTISELRFYEYDSLSDDIAGLYSDDLRIVIRDDVKQSDLDRLYERLNTKDPVCDEYHPNRETLLKELDNAQKLFNDQEVSANITTLDASIRTDNIGPSLGMENSYQSLGSVARPNDLKATEKEKIIVYMGSTDSNTKVDIAFLQNYGQPGSYMSKVYTISPGVTEIEIPTIFSANVEKGGQVMARVTSGSTGATVKIRLSGVDEIPHLNVNNMINDTSKVNEVKENIRTYIRDLKTYVSELPRRYPETVSDEDKINNIYKYEKTTSVLNTTDIEGDRFTLTLPATEILSGIEQGLNGNEDKEVERVYNALLAWEQEIQVGYAKKGVFEEVKDFNNNGEIDSEDDVYFNSNKAPLTRLNVKYQRMMMGAAAYSSSHHIGVGFGASSYIQGIPYKFDEDGNVTNPDEARLYGTLMGHEIGHSMDISNRIYPETSNNLLASITQTMLNEDNPLTSGAMNTLYEKVTSNTIGLSTNRSVVLGMLWQPYLAYEDNDTYKMLITDFDKNTSNDSYFAKLNRAYRNMSAEEKADGDRDQYLIRMTSKVAGRNLSSFYMAHGIIPNATTRAYVSQFKEETRPIQYINDEARRMRMSKKADMKSDTSLIASFGKDSNGNKVTDGSYVNSKEVKIELSVDKSEENILGYEIYRNGIPCGFITRDKDKSVTVYTDTLDSLNNRVIEYKAIAYDYNLNSTNEVGLGTVKVRHDGGVAKRSIEISSNTISVHEENNDIHSSCSNEDLKYALDNDDNTYYEGRMFANGEYNSSVHESLMNPNNNPYIILDTTELKTLVGIKYTAPTEEKGLIFKKSEIVDSALKKFKIEVSKDGNEWTTVKTFDKEPLSLSGENPSATIYFDAEGVTGGTQLASYNARYVKITALGTKKISAAELELITPPGDNIEIGVAVDNINYENGIGLLKEDYAYQLDNPDTEENEFRKIPKGSVIITGEYRGNPAFNVPLVLNQNEEHIADKYNGLLFAQIPDNGDLKEISEGNWVYWVEPEYLDHFMKENKEIFAELYRTDTADASEGGQRLVSDTFKVTVPEILPEITLNSNIGFRASKSLITMKIDDTLINNISENR</sequence>
<dbReference type="CDD" id="cd14254">
    <property type="entry name" value="Dockerin_II"/>
    <property type="match status" value="1"/>
</dbReference>
<dbReference type="SMART" id="SM00060">
    <property type="entry name" value="FN3"/>
    <property type="match status" value="2"/>
</dbReference>
<evidence type="ECO:0000313" key="9">
    <source>
        <dbReference type="EMBL" id="PPV13473.1"/>
    </source>
</evidence>
<dbReference type="EMBL" id="LRDH01000120">
    <property type="protein sequence ID" value="PPV13473.1"/>
    <property type="molecule type" value="Genomic_DNA"/>
</dbReference>
<dbReference type="RefSeq" id="WP_043665589.1">
    <property type="nucleotide sequence ID" value="NZ_JSEG01000017.1"/>
</dbReference>
<gene>
    <name evidence="9" type="ORF">AWN73_16135</name>
</gene>
<dbReference type="InterPro" id="IPR042279">
    <property type="entry name" value="Pep_M60_3"/>
</dbReference>
<dbReference type="PROSITE" id="PS51766">
    <property type="entry name" value="DOCKERIN"/>
    <property type="match status" value="1"/>
</dbReference>
<dbReference type="InterPro" id="IPR031161">
    <property type="entry name" value="Peptidase_M60_dom"/>
</dbReference>
<dbReference type="Proteomes" id="UP000238081">
    <property type="component" value="Unassembled WGS sequence"/>
</dbReference>
<dbReference type="SUPFAM" id="SSF49265">
    <property type="entry name" value="Fibronectin type III"/>
    <property type="match status" value="1"/>
</dbReference>
<feature type="domain" description="Peptidase M60" evidence="7">
    <location>
        <begin position="1060"/>
        <end position="1445"/>
    </location>
</feature>
<feature type="signal peptide" evidence="3">
    <location>
        <begin position="1"/>
        <end position="19"/>
    </location>
</feature>
<dbReference type="Gene3D" id="2.60.120.260">
    <property type="entry name" value="Galactose-binding domain-like"/>
    <property type="match status" value="2"/>
</dbReference>
<dbReference type="InterPro" id="IPR018247">
    <property type="entry name" value="EF_Hand_1_Ca_BS"/>
</dbReference>
<feature type="domain" description="Dockerin" evidence="8">
    <location>
        <begin position="314"/>
        <end position="380"/>
    </location>
</feature>
<name>A0A2S7F8A2_CLOBU</name>
<dbReference type="InterPro" id="IPR003961">
    <property type="entry name" value="FN3_dom"/>
</dbReference>